<dbReference type="EMBL" id="JAAGUZ010000051">
    <property type="protein sequence ID" value="NEW46466.1"/>
    <property type="molecule type" value="Genomic_DNA"/>
</dbReference>
<accession>A0A6P1D754</accession>
<comment type="caution">
    <text evidence="1">The sequence shown here is derived from an EMBL/GenBank/DDBJ whole genome shotgun (WGS) entry which is preliminary data.</text>
</comment>
<gene>
    <name evidence="1" type="ORF">GV789_18715</name>
</gene>
<sequence length="95" mass="10338">MRIVLEVVDGRRPFAQLTTLADPLVAAAMRTVIAGESAPGLGLGIAVPARVRVMMVDERTAEICGTYTRGERTFATAGRIARRRGDWQVTTLRLL</sequence>
<dbReference type="AlphaFoldDB" id="A0A6P1D754"/>
<reference evidence="1 2" key="1">
    <citation type="submission" date="2020-01" db="EMBL/GenBank/DDBJ databases">
        <title>Genetics and antimicrobial susceptibilities of Nocardia species isolated from the soil; a comparison with species isolated from humans.</title>
        <authorList>
            <person name="Carrasco G."/>
            <person name="Monzon S."/>
            <person name="Sansegundo M."/>
            <person name="Garcia E."/>
            <person name="Garrido N."/>
            <person name="Medina M.J."/>
            <person name="Villalon P."/>
            <person name="Ramirez-Arocha A.C."/>
            <person name="Jimenez P."/>
            <person name="Cuesta I."/>
            <person name="Valdezate S."/>
        </authorList>
    </citation>
    <scope>NUCLEOTIDE SEQUENCE [LARGE SCALE GENOMIC DNA]</scope>
    <source>
        <strain evidence="1 2">CNM20110639</strain>
    </source>
</reference>
<dbReference type="Pfam" id="PF20060">
    <property type="entry name" value="DUF6459"/>
    <property type="match status" value="1"/>
</dbReference>
<evidence type="ECO:0000313" key="1">
    <source>
        <dbReference type="EMBL" id="NEW46466.1"/>
    </source>
</evidence>
<protein>
    <submittedName>
        <fullName evidence="1">Uncharacterized protein</fullName>
    </submittedName>
</protein>
<dbReference type="Proteomes" id="UP000468928">
    <property type="component" value="Unassembled WGS sequence"/>
</dbReference>
<organism evidence="1 2">
    <name type="scientific">Nocardia cyriacigeorgica</name>
    <dbReference type="NCBI Taxonomy" id="135487"/>
    <lineage>
        <taxon>Bacteria</taxon>
        <taxon>Bacillati</taxon>
        <taxon>Actinomycetota</taxon>
        <taxon>Actinomycetes</taxon>
        <taxon>Mycobacteriales</taxon>
        <taxon>Nocardiaceae</taxon>
        <taxon>Nocardia</taxon>
    </lineage>
</organism>
<name>A0A6P1D754_9NOCA</name>
<evidence type="ECO:0000313" key="2">
    <source>
        <dbReference type="Proteomes" id="UP000468928"/>
    </source>
</evidence>
<proteinExistence type="predicted"/>
<dbReference type="InterPro" id="IPR045596">
    <property type="entry name" value="DUF6459"/>
</dbReference>